<feature type="region of interest" description="Disordered" evidence="8">
    <location>
        <begin position="1"/>
        <end position="87"/>
    </location>
</feature>
<dbReference type="EMBL" id="JAKWBI020000017">
    <property type="protein sequence ID" value="KAJ2906192.1"/>
    <property type="molecule type" value="Genomic_DNA"/>
</dbReference>
<evidence type="ECO:0000256" key="3">
    <source>
        <dbReference type="ARBA" id="ARBA00022833"/>
    </source>
</evidence>
<dbReference type="PANTHER" id="PTHR47540">
    <property type="entry name" value="THIAMINE REPRESSIBLE GENES REGULATORY PROTEIN THI5"/>
    <property type="match status" value="1"/>
</dbReference>
<evidence type="ECO:0000256" key="5">
    <source>
        <dbReference type="ARBA" id="ARBA00023125"/>
    </source>
</evidence>
<keyword evidence="11" id="KW-1185">Reference proteome</keyword>
<sequence length="1010" mass="112114">MSDTGSTGMRPPPVPSRRPPRTAGSTSETHSESESDEDGNHEHGWQGQEAPSPTESMPSSGMANTKGGDGGSEAPTMPTQKRRRVTRACDECRRKKIKCDGKQPCTHCQVYSYECTYDKPSNRRRNPAPQYIEALEDRLTKAENLLRQFIPDLDLTDHTLDPAVQQEFRNRERARAIAAGVKKEDLKAMANQDAQILSMIESLGQLDLDDRGTWDFHGVSSGAVFLKKIQEHFPPGMFPTPAYQRPFLPKAQNHPGILSIESPGSAGNSPWAPSTSGGSSTPNALPPRDTAQRLCDLSLSCATCLIRIVHIPTFYHMIDRLYDIPMETHEVKETRFLGLLYAVMALGCLYDAPHPDVDPTVSATYKTSVEQGVKYYTTARTILQDITECQDLTTLQAIVFSILFLQGTSNLTGCYAFVGIAFRSAITMGLHRHIPHPKMSKIEDQVRRRVFYIIRQMDTYVSAMLGFPMMNIDDAVDQPYPTEVNDEFITDWEILTPPGTPSFFQAFNAHTKLMEILAKIVRFVYPMKGIKDSIMKGGHPNATYMISYRRILEVETELQQWLEKLPDFWKPNNEGDQQVVRVRHLLRFAYAHVQMMLYRPFTHYCSPRVSHGKSIDQRAFHCAASAVNVSRNIIHIGTEIRKQGVLIGPYWFIMYTQLFAILSLVFYVIENPDKAGSDEILADATAGRDMINSISKRSAAAEKVSNLVKVLFEQLPEKLGKAKGRAVPTKKRSAPASKPQGSNKPTPPSRRSSEMARSASGSIPNDRKPPSMSHRASVDSIPSSVGNVPEQMLPPNLQEMVFDGISNGISESATTSPTGSQYQPPSHFTGPHAQQQAHPHPQPTRTANPVYNDMFSPNDPFAYPNQPLLELANQQTRGQPTTMSNMGPQRQDSGVFSIPSNLFDDLDGQLVNIPSYLMEGQEGQNGVEIPSHVFEASGVLGGLGQHAGQGQGPHAPQQQPQQQQHQAQHPQHQQMHHQQGENGLQGLYVDGGSVGGNWNPNFFQNANYRG</sequence>
<evidence type="ECO:0000313" key="11">
    <source>
        <dbReference type="Proteomes" id="UP001201980"/>
    </source>
</evidence>
<feature type="region of interest" description="Disordered" evidence="8">
    <location>
        <begin position="808"/>
        <end position="896"/>
    </location>
</feature>
<dbReference type="SMART" id="SM00066">
    <property type="entry name" value="GAL4"/>
    <property type="match status" value="1"/>
</dbReference>
<dbReference type="GO" id="GO:0006351">
    <property type="term" value="P:DNA-templated transcription"/>
    <property type="evidence" value="ECO:0007669"/>
    <property type="project" value="InterPro"/>
</dbReference>
<dbReference type="GO" id="GO:0008270">
    <property type="term" value="F:zinc ion binding"/>
    <property type="evidence" value="ECO:0007669"/>
    <property type="project" value="InterPro"/>
</dbReference>
<keyword evidence="6" id="KW-0804">Transcription</keyword>
<organism evidence="10 11">
    <name type="scientific">Zalerion maritima</name>
    <dbReference type="NCBI Taxonomy" id="339359"/>
    <lineage>
        <taxon>Eukaryota</taxon>
        <taxon>Fungi</taxon>
        <taxon>Dikarya</taxon>
        <taxon>Ascomycota</taxon>
        <taxon>Pezizomycotina</taxon>
        <taxon>Sordariomycetes</taxon>
        <taxon>Lulworthiomycetidae</taxon>
        <taxon>Lulworthiales</taxon>
        <taxon>Lulworthiaceae</taxon>
        <taxon>Zalerion</taxon>
    </lineage>
</organism>
<name>A0AAD5RX38_9PEZI</name>
<feature type="region of interest" description="Disordered" evidence="8">
    <location>
        <begin position="258"/>
        <end position="287"/>
    </location>
</feature>
<dbReference type="PROSITE" id="PS00463">
    <property type="entry name" value="ZN2_CY6_FUNGAL_1"/>
    <property type="match status" value="1"/>
</dbReference>
<dbReference type="GO" id="GO:0043565">
    <property type="term" value="F:sequence-specific DNA binding"/>
    <property type="evidence" value="ECO:0007669"/>
    <property type="project" value="TreeGrafter"/>
</dbReference>
<dbReference type="SUPFAM" id="SSF57701">
    <property type="entry name" value="Zn2/Cys6 DNA-binding domain"/>
    <property type="match status" value="1"/>
</dbReference>
<evidence type="ECO:0000256" key="6">
    <source>
        <dbReference type="ARBA" id="ARBA00023163"/>
    </source>
</evidence>
<dbReference type="InterPro" id="IPR007219">
    <property type="entry name" value="XnlR_reg_dom"/>
</dbReference>
<gene>
    <name evidence="10" type="ORF">MKZ38_002617</name>
</gene>
<dbReference type="InterPro" id="IPR051711">
    <property type="entry name" value="Stress_Response_Reg"/>
</dbReference>
<comment type="caution">
    <text evidence="10">The sequence shown here is derived from an EMBL/GenBank/DDBJ whole genome shotgun (WGS) entry which is preliminary data.</text>
</comment>
<feature type="compositionally biased region" description="Polar residues" evidence="8">
    <location>
        <begin position="49"/>
        <end position="63"/>
    </location>
</feature>
<dbReference type="SMART" id="SM00906">
    <property type="entry name" value="Fungal_trans"/>
    <property type="match status" value="1"/>
</dbReference>
<dbReference type="Proteomes" id="UP001201980">
    <property type="component" value="Unassembled WGS sequence"/>
</dbReference>
<keyword evidence="5" id="KW-0238">DNA-binding</keyword>
<protein>
    <submittedName>
        <fullName evidence="10">Fungal specific transcription factor</fullName>
    </submittedName>
</protein>
<dbReference type="CDD" id="cd12148">
    <property type="entry name" value="fungal_TF_MHR"/>
    <property type="match status" value="1"/>
</dbReference>
<feature type="compositionally biased region" description="Basic residues" evidence="8">
    <location>
        <begin position="721"/>
        <end position="733"/>
    </location>
</feature>
<dbReference type="Gene3D" id="4.10.240.10">
    <property type="entry name" value="Zn(2)-C6 fungal-type DNA-binding domain"/>
    <property type="match status" value="1"/>
</dbReference>
<dbReference type="Pfam" id="PF00172">
    <property type="entry name" value="Zn_clus"/>
    <property type="match status" value="1"/>
</dbReference>
<keyword evidence="2" id="KW-0479">Metal-binding</keyword>
<feature type="region of interest" description="Disordered" evidence="8">
    <location>
        <begin position="721"/>
        <end position="791"/>
    </location>
</feature>
<feature type="compositionally biased region" description="Gly residues" evidence="8">
    <location>
        <begin position="941"/>
        <end position="951"/>
    </location>
</feature>
<feature type="domain" description="Zn(2)-C6 fungal-type" evidence="9">
    <location>
        <begin position="88"/>
        <end position="117"/>
    </location>
</feature>
<keyword evidence="3" id="KW-0862">Zinc</keyword>
<dbReference type="InterPro" id="IPR036864">
    <property type="entry name" value="Zn2-C6_fun-type_DNA-bd_sf"/>
</dbReference>
<keyword evidence="7" id="KW-0539">Nucleus</keyword>
<dbReference type="AlphaFoldDB" id="A0AAD5RX38"/>
<feature type="compositionally biased region" description="Polar residues" evidence="8">
    <location>
        <begin position="808"/>
        <end position="826"/>
    </location>
</feature>
<dbReference type="PROSITE" id="PS50048">
    <property type="entry name" value="ZN2_CY6_FUNGAL_2"/>
    <property type="match status" value="1"/>
</dbReference>
<evidence type="ECO:0000256" key="1">
    <source>
        <dbReference type="ARBA" id="ARBA00004123"/>
    </source>
</evidence>
<evidence type="ECO:0000256" key="2">
    <source>
        <dbReference type="ARBA" id="ARBA00022723"/>
    </source>
</evidence>
<feature type="compositionally biased region" description="Basic and acidic residues" evidence="8">
    <location>
        <begin position="29"/>
        <end position="44"/>
    </location>
</feature>
<evidence type="ECO:0000256" key="4">
    <source>
        <dbReference type="ARBA" id="ARBA00023015"/>
    </source>
</evidence>
<dbReference type="Pfam" id="PF04082">
    <property type="entry name" value="Fungal_trans"/>
    <property type="match status" value="1"/>
</dbReference>
<dbReference type="GO" id="GO:0045944">
    <property type="term" value="P:positive regulation of transcription by RNA polymerase II"/>
    <property type="evidence" value="ECO:0007669"/>
    <property type="project" value="TreeGrafter"/>
</dbReference>
<dbReference type="PANTHER" id="PTHR47540:SF1">
    <property type="entry name" value="ACTIVATOR OF STRESS GENES 1-RELATED"/>
    <property type="match status" value="1"/>
</dbReference>
<evidence type="ECO:0000259" key="9">
    <source>
        <dbReference type="PROSITE" id="PS50048"/>
    </source>
</evidence>
<feature type="compositionally biased region" description="Low complexity" evidence="8">
    <location>
        <begin position="952"/>
        <end position="977"/>
    </location>
</feature>
<proteinExistence type="predicted"/>
<feature type="region of interest" description="Disordered" evidence="8">
    <location>
        <begin position="941"/>
        <end position="988"/>
    </location>
</feature>
<evidence type="ECO:0000313" key="10">
    <source>
        <dbReference type="EMBL" id="KAJ2906192.1"/>
    </source>
</evidence>
<reference evidence="10" key="1">
    <citation type="submission" date="2022-07" db="EMBL/GenBank/DDBJ databases">
        <title>Draft genome sequence of Zalerion maritima ATCC 34329, a (micro)plastics degrading marine fungus.</title>
        <authorList>
            <person name="Paco A."/>
            <person name="Goncalves M.F.M."/>
            <person name="Rocha-Santos T.A.P."/>
            <person name="Alves A."/>
        </authorList>
    </citation>
    <scope>NUCLEOTIDE SEQUENCE</scope>
    <source>
        <strain evidence="10">ATCC 34329</strain>
    </source>
</reference>
<feature type="compositionally biased region" description="Polar residues" evidence="8">
    <location>
        <begin position="872"/>
        <end position="896"/>
    </location>
</feature>
<evidence type="ECO:0000256" key="8">
    <source>
        <dbReference type="SAM" id="MobiDB-lite"/>
    </source>
</evidence>
<comment type="subcellular location">
    <subcellularLocation>
        <location evidence="1">Nucleus</location>
    </subcellularLocation>
</comment>
<evidence type="ECO:0000256" key="7">
    <source>
        <dbReference type="ARBA" id="ARBA00023242"/>
    </source>
</evidence>
<dbReference type="CDD" id="cd00067">
    <property type="entry name" value="GAL4"/>
    <property type="match status" value="1"/>
</dbReference>
<keyword evidence="4" id="KW-0805">Transcription regulation</keyword>
<accession>A0AAD5RX38</accession>
<dbReference type="GO" id="GO:0005634">
    <property type="term" value="C:nucleus"/>
    <property type="evidence" value="ECO:0007669"/>
    <property type="project" value="UniProtKB-SubCell"/>
</dbReference>
<dbReference type="GO" id="GO:0000981">
    <property type="term" value="F:DNA-binding transcription factor activity, RNA polymerase II-specific"/>
    <property type="evidence" value="ECO:0007669"/>
    <property type="project" value="InterPro"/>
</dbReference>
<feature type="compositionally biased region" description="Polar residues" evidence="8">
    <location>
        <begin position="265"/>
        <end position="283"/>
    </location>
</feature>
<dbReference type="InterPro" id="IPR001138">
    <property type="entry name" value="Zn2Cys6_DnaBD"/>
</dbReference>